<evidence type="ECO:0000313" key="4">
    <source>
        <dbReference type="EMBL" id="ANS27887.1"/>
    </source>
</evidence>
<evidence type="ECO:0000256" key="3">
    <source>
        <dbReference type="SAM" id="SignalP"/>
    </source>
</evidence>
<name>A0A1B1K5J1_RHOOP</name>
<dbReference type="PROSITE" id="PS51257">
    <property type="entry name" value="PROKAR_LIPOPROTEIN"/>
    <property type="match status" value="1"/>
</dbReference>
<dbReference type="EMBL" id="CP009111">
    <property type="protein sequence ID" value="ANS27887.1"/>
    <property type="molecule type" value="Genomic_DNA"/>
</dbReference>
<proteinExistence type="predicted"/>
<feature type="region of interest" description="Disordered" evidence="2">
    <location>
        <begin position="29"/>
        <end position="49"/>
    </location>
</feature>
<feature type="signal peptide" evidence="3">
    <location>
        <begin position="1"/>
        <end position="28"/>
    </location>
</feature>
<accession>A0A1B1K5J1</accession>
<dbReference type="RefSeq" id="WP_065490769.1">
    <property type="nucleotide sequence ID" value="NZ_CP009111.1"/>
</dbReference>
<evidence type="ECO:0000313" key="5">
    <source>
        <dbReference type="Proteomes" id="UP000186108"/>
    </source>
</evidence>
<organism evidence="4 5">
    <name type="scientific">Rhodococcus opacus</name>
    <name type="common">Nocardia opaca</name>
    <dbReference type="NCBI Taxonomy" id="37919"/>
    <lineage>
        <taxon>Bacteria</taxon>
        <taxon>Bacillati</taxon>
        <taxon>Actinomycetota</taxon>
        <taxon>Actinomycetes</taxon>
        <taxon>Mycobacteriales</taxon>
        <taxon>Nocardiaceae</taxon>
        <taxon>Rhodococcus</taxon>
    </lineage>
</organism>
<dbReference type="Proteomes" id="UP000186108">
    <property type="component" value="Chromosome"/>
</dbReference>
<dbReference type="SUPFAM" id="SSF53850">
    <property type="entry name" value="Periplasmic binding protein-like II"/>
    <property type="match status" value="1"/>
</dbReference>
<feature type="chain" id="PRO_5039053557" evidence="3">
    <location>
        <begin position="29"/>
        <end position="380"/>
    </location>
</feature>
<evidence type="ECO:0000256" key="2">
    <source>
        <dbReference type="SAM" id="MobiDB-lite"/>
    </source>
</evidence>
<protein>
    <submittedName>
        <fullName evidence="4">Iron ABC transporter substrate-binding protein</fullName>
    </submittedName>
</protein>
<dbReference type="AlphaFoldDB" id="A0A1B1K5J1"/>
<dbReference type="PANTHER" id="PTHR30006">
    <property type="entry name" value="THIAMINE-BINDING PERIPLASMIC PROTEIN-RELATED"/>
    <property type="match status" value="1"/>
</dbReference>
<evidence type="ECO:0000256" key="1">
    <source>
        <dbReference type="ARBA" id="ARBA00022729"/>
    </source>
</evidence>
<gene>
    <name evidence="4" type="ORF">R1CP_15980</name>
</gene>
<keyword evidence="1 3" id="KW-0732">Signal</keyword>
<dbReference type="InterPro" id="IPR006059">
    <property type="entry name" value="SBP"/>
</dbReference>
<dbReference type="PATRIC" id="fig|37919.13.peg.3290"/>
<reference evidence="4 5" key="1">
    <citation type="submission" date="2014-07" db="EMBL/GenBank/DDBJ databases">
        <authorList>
            <person name="Zhang J.E."/>
            <person name="Yang H."/>
            <person name="Guo J."/>
            <person name="Deng Z."/>
            <person name="Luo H."/>
            <person name="Luo M."/>
            <person name="Zhao B."/>
        </authorList>
    </citation>
    <scope>NUCLEOTIDE SEQUENCE [LARGE SCALE GENOMIC DNA]</scope>
    <source>
        <strain evidence="4 5">1CP</strain>
    </source>
</reference>
<sequence>MRSTTRPGVRRWLTAAALAAATVLTVTSCGSPDGGKDDQARELLPPSAVDTSDGLRIDGELVADKQLYDAAKNDTVILYSGTGKEAEDLTAARFMQETGIKIELTRLPTNKLAERALSEHGAGQLPAEIIRVTDPRVAREFEKQNVFVPYRTPFHDLLVQQNTGVRDTFVNCYYFVNAMGYNSAMIEDDQPTKWEDLTDPRYSGKLGVVSVTTGGTLNALAHFQIETLGEDFLKAQGAQNARIFDSTSTEVDALARGEIAIGSLSFNNAFAAQLAGAPIKLVIPDKGVSGSENLMGMTAKGVQSPAAKVFMNWTMSKSGQSFAAAQGFVPARTDIGPVKAGEYQLPQANSPQFHLFTEEQFAQYAVRDEEMWKKAFDYMG</sequence>
<dbReference type="Gene3D" id="3.40.190.10">
    <property type="entry name" value="Periplasmic binding protein-like II"/>
    <property type="match status" value="2"/>
</dbReference>
<dbReference type="Pfam" id="PF13416">
    <property type="entry name" value="SBP_bac_8"/>
    <property type="match status" value="1"/>
</dbReference>